<dbReference type="Proteomes" id="UP000265742">
    <property type="component" value="Unassembled WGS sequence"/>
</dbReference>
<dbReference type="SUPFAM" id="SSF55729">
    <property type="entry name" value="Acyl-CoA N-acyltransferases (Nat)"/>
    <property type="match status" value="1"/>
</dbReference>
<dbReference type="GO" id="GO:0016747">
    <property type="term" value="F:acyltransferase activity, transferring groups other than amino-acyl groups"/>
    <property type="evidence" value="ECO:0007669"/>
    <property type="project" value="InterPro"/>
</dbReference>
<comment type="caution">
    <text evidence="3">The sequence shown here is derived from an EMBL/GenBank/DDBJ whole genome shotgun (WGS) entry which is preliminary data.</text>
</comment>
<evidence type="ECO:0000256" key="1">
    <source>
        <dbReference type="SAM" id="MobiDB-lite"/>
    </source>
</evidence>
<evidence type="ECO:0000313" key="3">
    <source>
        <dbReference type="EMBL" id="RIX30921.1"/>
    </source>
</evidence>
<dbReference type="AlphaFoldDB" id="A0A3A1U300"/>
<dbReference type="InterPro" id="IPR000182">
    <property type="entry name" value="GNAT_dom"/>
</dbReference>
<dbReference type="Pfam" id="PF00583">
    <property type="entry name" value="Acetyltransf_1"/>
    <property type="match status" value="1"/>
</dbReference>
<proteinExistence type="predicted"/>
<feature type="domain" description="N-acetyltransferase" evidence="2">
    <location>
        <begin position="182"/>
        <end position="330"/>
    </location>
</feature>
<evidence type="ECO:0000259" key="2">
    <source>
        <dbReference type="PROSITE" id="PS51186"/>
    </source>
</evidence>
<reference evidence="4" key="1">
    <citation type="submission" date="2018-09" db="EMBL/GenBank/DDBJ databases">
        <authorList>
            <person name="Kim I."/>
        </authorList>
    </citation>
    <scope>NUCLEOTIDE SEQUENCE [LARGE SCALE GENOMIC DNA]</scope>
    <source>
        <strain evidence="4">DD4a</strain>
    </source>
</reference>
<accession>A0A3A1U300</accession>
<name>A0A3A1U300_9MICO</name>
<dbReference type="Gene3D" id="3.40.630.30">
    <property type="match status" value="1"/>
</dbReference>
<organism evidence="3 4">
    <name type="scientific">Amnibacterium setariae</name>
    <dbReference type="NCBI Taxonomy" id="2306585"/>
    <lineage>
        <taxon>Bacteria</taxon>
        <taxon>Bacillati</taxon>
        <taxon>Actinomycetota</taxon>
        <taxon>Actinomycetes</taxon>
        <taxon>Micrococcales</taxon>
        <taxon>Microbacteriaceae</taxon>
        <taxon>Amnibacterium</taxon>
    </lineage>
</organism>
<feature type="region of interest" description="Disordered" evidence="1">
    <location>
        <begin position="1"/>
        <end position="48"/>
    </location>
</feature>
<dbReference type="PROSITE" id="PS51186">
    <property type="entry name" value="GNAT"/>
    <property type="match status" value="1"/>
</dbReference>
<sequence>MGGPAHQRAAAGLVPPLPGLRRVRRERGDGRRLRARVPALGPPRPAPRRALRARPRELHRLRRAAAARAGPAAVTRSLAFATDVALRTAEGSEAAPTGDALVVRTPGNPAYRWGSFLLVPAAGDPAARVREHAAAFPGAGFTTIGVDDAHPALDEGAWRSAGFEVERLAVLTSQGPAPVPATGVRPLASDDDWAAVTAIALELAEAPDEEHVEFTRRRTEDQRGLVERGRAVWLGVEVEGRVVATAGVAAALPGVARFQDVQTAVAHRRRGHAGAVVAAGLRVAREALACGTAVIVADRAGPAIGLYRRLGFREVETQLQLSRVDAPDARIGDAVGGSA</sequence>
<dbReference type="EMBL" id="QXTG01000001">
    <property type="protein sequence ID" value="RIX30921.1"/>
    <property type="molecule type" value="Genomic_DNA"/>
</dbReference>
<dbReference type="InterPro" id="IPR016181">
    <property type="entry name" value="Acyl_CoA_acyltransferase"/>
</dbReference>
<gene>
    <name evidence="3" type="ORF">D1781_05930</name>
</gene>
<keyword evidence="3" id="KW-0808">Transferase</keyword>
<protein>
    <submittedName>
        <fullName evidence="3">GNAT family N-acetyltransferase</fullName>
    </submittedName>
</protein>
<keyword evidence="4" id="KW-1185">Reference proteome</keyword>
<evidence type="ECO:0000313" key="4">
    <source>
        <dbReference type="Proteomes" id="UP000265742"/>
    </source>
</evidence>